<accession>A0A9Q3ECX5</accession>
<dbReference type="AlphaFoldDB" id="A0A9Q3ECX5"/>
<comment type="caution">
    <text evidence="1">The sequence shown here is derived from an EMBL/GenBank/DDBJ whole genome shotgun (WGS) entry which is preliminary data.</text>
</comment>
<proteinExistence type="predicted"/>
<dbReference type="OrthoDB" id="3158924at2759"/>
<evidence type="ECO:0000313" key="2">
    <source>
        <dbReference type="Proteomes" id="UP000765509"/>
    </source>
</evidence>
<gene>
    <name evidence="1" type="ORF">O181_056343</name>
</gene>
<organism evidence="1 2">
    <name type="scientific">Austropuccinia psidii MF-1</name>
    <dbReference type="NCBI Taxonomy" id="1389203"/>
    <lineage>
        <taxon>Eukaryota</taxon>
        <taxon>Fungi</taxon>
        <taxon>Dikarya</taxon>
        <taxon>Basidiomycota</taxon>
        <taxon>Pucciniomycotina</taxon>
        <taxon>Pucciniomycetes</taxon>
        <taxon>Pucciniales</taxon>
        <taxon>Sphaerophragmiaceae</taxon>
        <taxon>Austropuccinia</taxon>
    </lineage>
</organism>
<keyword evidence="2" id="KW-1185">Reference proteome</keyword>
<protein>
    <submittedName>
        <fullName evidence="1">Uncharacterized protein</fullName>
    </submittedName>
</protein>
<reference evidence="1" key="1">
    <citation type="submission" date="2021-03" db="EMBL/GenBank/DDBJ databases">
        <title>Draft genome sequence of rust myrtle Austropuccinia psidii MF-1, a brazilian biotype.</title>
        <authorList>
            <person name="Quecine M.C."/>
            <person name="Pachon D.M.R."/>
            <person name="Bonatelli M.L."/>
            <person name="Correr F.H."/>
            <person name="Franceschini L.M."/>
            <person name="Leite T.F."/>
            <person name="Margarido G.R.A."/>
            <person name="Almeida C.A."/>
            <person name="Ferrarezi J.A."/>
            <person name="Labate C.A."/>
        </authorList>
    </citation>
    <scope>NUCLEOTIDE SEQUENCE</scope>
    <source>
        <strain evidence="1">MF-1</strain>
    </source>
</reference>
<name>A0A9Q3ECX5_9BASI</name>
<evidence type="ECO:0000313" key="1">
    <source>
        <dbReference type="EMBL" id="MBW0516628.1"/>
    </source>
</evidence>
<sequence>MVRRFCSYGLEFKYCDGFTHYWCTLLPSPELAYKTSIHASTNQTPAVLEKGWNSRFPQDSLRKDLVDLHSTAGSFKEMLDKARKHAVRCMEDSFSYAKEK</sequence>
<dbReference type="EMBL" id="AVOT02025376">
    <property type="protein sequence ID" value="MBW0516628.1"/>
    <property type="molecule type" value="Genomic_DNA"/>
</dbReference>
<dbReference type="Proteomes" id="UP000765509">
    <property type="component" value="Unassembled WGS sequence"/>
</dbReference>